<reference evidence="18" key="1">
    <citation type="journal article" date="2020" name="Stud. Mycol.">
        <title>101 Dothideomycetes genomes: a test case for predicting lifestyles and emergence of pathogens.</title>
        <authorList>
            <person name="Haridas S."/>
            <person name="Albert R."/>
            <person name="Binder M."/>
            <person name="Bloem J."/>
            <person name="Labutti K."/>
            <person name="Salamov A."/>
            <person name="Andreopoulos B."/>
            <person name="Baker S."/>
            <person name="Barry K."/>
            <person name="Bills G."/>
            <person name="Bluhm B."/>
            <person name="Cannon C."/>
            <person name="Castanera R."/>
            <person name="Culley D."/>
            <person name="Daum C."/>
            <person name="Ezra D."/>
            <person name="Gonzalez J."/>
            <person name="Henrissat B."/>
            <person name="Kuo A."/>
            <person name="Liang C."/>
            <person name="Lipzen A."/>
            <person name="Lutzoni F."/>
            <person name="Magnuson J."/>
            <person name="Mondo S."/>
            <person name="Nolan M."/>
            <person name="Ohm R."/>
            <person name="Pangilinan J."/>
            <person name="Park H.-J."/>
            <person name="Ramirez L."/>
            <person name="Alfaro M."/>
            <person name="Sun H."/>
            <person name="Tritt A."/>
            <person name="Yoshinaga Y."/>
            <person name="Zwiers L.-H."/>
            <person name="Turgeon B."/>
            <person name="Goodwin S."/>
            <person name="Spatafora J."/>
            <person name="Crous P."/>
            <person name="Grigoriev I."/>
        </authorList>
    </citation>
    <scope>NUCLEOTIDE SEQUENCE</scope>
    <source>
        <strain evidence="18">CBS 675.92</strain>
    </source>
</reference>
<dbReference type="InterPro" id="IPR011050">
    <property type="entry name" value="Pectin_lyase_fold/virulence"/>
</dbReference>
<dbReference type="GO" id="GO:0047911">
    <property type="term" value="F:galacturan 1,4-alpha-galacturonidase activity"/>
    <property type="evidence" value="ECO:0007669"/>
    <property type="project" value="UniProtKB-EC"/>
</dbReference>
<dbReference type="GO" id="GO:0005576">
    <property type="term" value="C:extracellular region"/>
    <property type="evidence" value="ECO:0007669"/>
    <property type="project" value="UniProtKB-SubCell"/>
</dbReference>
<evidence type="ECO:0000256" key="8">
    <source>
        <dbReference type="ARBA" id="ARBA00023277"/>
    </source>
</evidence>
<dbReference type="SUPFAM" id="SSF51126">
    <property type="entry name" value="Pectin lyase-like"/>
    <property type="match status" value="1"/>
</dbReference>
<dbReference type="GO" id="GO:0071555">
    <property type="term" value="P:cell wall organization"/>
    <property type="evidence" value="ECO:0007669"/>
    <property type="project" value="UniProtKB-KW"/>
</dbReference>
<keyword evidence="19" id="KW-1185">Reference proteome</keyword>
<keyword evidence="7" id="KW-0325">Glycoprotein</keyword>
<dbReference type="OrthoDB" id="339764at2759"/>
<feature type="chain" id="PRO_5040606908" description="galacturonan 1,4-alpha-galacturonidase" evidence="16">
    <location>
        <begin position="17"/>
        <end position="427"/>
    </location>
</feature>
<evidence type="ECO:0000313" key="19">
    <source>
        <dbReference type="Proteomes" id="UP000800035"/>
    </source>
</evidence>
<dbReference type="GO" id="GO:0004650">
    <property type="term" value="F:polygalacturonase activity"/>
    <property type="evidence" value="ECO:0007669"/>
    <property type="project" value="InterPro"/>
</dbReference>
<evidence type="ECO:0000256" key="3">
    <source>
        <dbReference type="ARBA" id="ARBA00022525"/>
    </source>
</evidence>
<keyword evidence="11" id="KW-0624">Polysaccharide degradation</keyword>
<evidence type="ECO:0000313" key="17">
    <source>
        <dbReference type="EMBL" id="KAF1948889.1"/>
    </source>
</evidence>
<accession>A0A6A5TJ70</accession>
<comment type="subcellular location">
    <subcellularLocation>
        <location evidence="1">Secreted</location>
    </subcellularLocation>
</comment>
<protein>
    <recommendedName>
        <fullName evidence="13">galacturonan 1,4-alpha-galacturonidase</fullName>
        <ecNumber evidence="13">3.2.1.67</ecNumber>
    </recommendedName>
</protein>
<keyword evidence="8" id="KW-0119">Carbohydrate metabolism</keyword>
<keyword evidence="3" id="KW-0964">Secreted</keyword>
<dbReference type="PANTHER" id="PTHR31736">
    <property type="match status" value="1"/>
</dbReference>
<evidence type="ECO:0000256" key="1">
    <source>
        <dbReference type="ARBA" id="ARBA00004613"/>
    </source>
</evidence>
<evidence type="ECO:0000256" key="10">
    <source>
        <dbReference type="ARBA" id="ARBA00023316"/>
    </source>
</evidence>
<proteinExistence type="inferred from homology"/>
<evidence type="ECO:0000256" key="13">
    <source>
        <dbReference type="ARBA" id="ARBA00038933"/>
    </source>
</evidence>
<keyword evidence="6" id="KW-1015">Disulfide bond</keyword>
<dbReference type="InterPro" id="IPR012334">
    <property type="entry name" value="Pectin_lyas_fold"/>
</dbReference>
<dbReference type="Pfam" id="PF00295">
    <property type="entry name" value="Glyco_hydro_28"/>
    <property type="match status" value="1"/>
</dbReference>
<evidence type="ECO:0000256" key="16">
    <source>
        <dbReference type="SAM" id="SignalP"/>
    </source>
</evidence>
<keyword evidence="10" id="KW-0961">Cell wall biogenesis/degradation</keyword>
<gene>
    <name evidence="18" type="ORF">CC80DRAFT_576571</name>
    <name evidence="17" type="ORF">CC80DRAFT_583215</name>
</gene>
<evidence type="ECO:0000256" key="9">
    <source>
        <dbReference type="ARBA" id="ARBA00023295"/>
    </source>
</evidence>
<evidence type="ECO:0000256" key="12">
    <source>
        <dbReference type="ARBA" id="ARBA00037312"/>
    </source>
</evidence>
<dbReference type="EC" id="3.2.1.67" evidence="13"/>
<dbReference type="PANTHER" id="PTHR31736:SF12">
    <property type="entry name" value="EXO-POLYGALACTURONASE, PUTATIVE-RELATED"/>
    <property type="match status" value="1"/>
</dbReference>
<organism evidence="18 19">
    <name type="scientific">Byssothecium circinans</name>
    <dbReference type="NCBI Taxonomy" id="147558"/>
    <lineage>
        <taxon>Eukaryota</taxon>
        <taxon>Fungi</taxon>
        <taxon>Dikarya</taxon>
        <taxon>Ascomycota</taxon>
        <taxon>Pezizomycotina</taxon>
        <taxon>Dothideomycetes</taxon>
        <taxon>Pleosporomycetidae</taxon>
        <taxon>Pleosporales</taxon>
        <taxon>Massarineae</taxon>
        <taxon>Massarinaceae</taxon>
        <taxon>Byssothecium</taxon>
    </lineage>
</organism>
<evidence type="ECO:0000313" key="18">
    <source>
        <dbReference type="EMBL" id="KAF1950856.1"/>
    </source>
</evidence>
<dbReference type="EMBL" id="ML977022">
    <property type="protein sequence ID" value="KAF1950856.1"/>
    <property type="molecule type" value="Genomic_DNA"/>
</dbReference>
<sequence>MLRILRLSLILPFVLASPLVRKGFDRGRTTCTVYAQGDQKDDVPNILHAFSECGNGGRVIFPENQEYWLAQRFNPVVNDVEIDWQGQWTFSDDLAYWRNNSYLIPFQNHRAGFIFSGTGIHIEGHSTSKIHIQGNGDVWYNTEAGDTQVGRPMPFVFWNVSDVSVSNFHIKDPQLWALNIMNGTNMAFNNIKVNATATQAPYGENWVQNTDGFDTMDAKNISLDGLWYQGGDDCIAIKPRSCDITVKNVYCHGGNGIAIGSLGQYLEDSSVENVVVDNVDVVRYNEDMRNCAYIKTWIGVPVPQSNYESAGQPRGGGWGNVTNITLSNFRVQGADAPPTITQDNGNNGSFSGTSKMLVSGISFVNFTGYLNKKSTKGSVSCSNANPCFDIEFENIHLTNGVNGTENVNGTCRYIAPGGVEGLVGSGC</sequence>
<comment type="similarity">
    <text evidence="2 15">Belongs to the glycosyl hydrolase 28 family.</text>
</comment>
<evidence type="ECO:0000256" key="15">
    <source>
        <dbReference type="RuleBase" id="RU361169"/>
    </source>
</evidence>
<evidence type="ECO:0000256" key="4">
    <source>
        <dbReference type="ARBA" id="ARBA00022729"/>
    </source>
</evidence>
<evidence type="ECO:0000256" key="14">
    <source>
        <dbReference type="ARBA" id="ARBA00048766"/>
    </source>
</evidence>
<dbReference type="GO" id="GO:0000272">
    <property type="term" value="P:polysaccharide catabolic process"/>
    <property type="evidence" value="ECO:0007669"/>
    <property type="project" value="UniProtKB-KW"/>
</dbReference>
<keyword evidence="4 16" id="KW-0732">Signal</keyword>
<dbReference type="AlphaFoldDB" id="A0A6A5TJ70"/>
<evidence type="ECO:0000256" key="5">
    <source>
        <dbReference type="ARBA" id="ARBA00022801"/>
    </source>
</evidence>
<keyword evidence="5 15" id="KW-0378">Hydrolase</keyword>
<name>A0A6A5TJ70_9PLEO</name>
<evidence type="ECO:0000256" key="11">
    <source>
        <dbReference type="ARBA" id="ARBA00023326"/>
    </source>
</evidence>
<keyword evidence="9 15" id="KW-0326">Glycosidase</keyword>
<comment type="catalytic activity">
    <reaction evidence="14">
        <text>[(1-&gt;4)-alpha-D-galacturonosyl](n) + H2O = alpha-D-galacturonate + [(1-&gt;4)-alpha-D-galacturonosyl](n-1)</text>
        <dbReference type="Rhea" id="RHEA:14117"/>
        <dbReference type="Rhea" id="RHEA-COMP:14570"/>
        <dbReference type="Rhea" id="RHEA-COMP:14572"/>
        <dbReference type="ChEBI" id="CHEBI:15377"/>
        <dbReference type="ChEBI" id="CHEBI:58658"/>
        <dbReference type="ChEBI" id="CHEBI:140523"/>
        <dbReference type="EC" id="3.2.1.67"/>
    </reaction>
</comment>
<dbReference type="InterPro" id="IPR000743">
    <property type="entry name" value="Glyco_hydro_28"/>
</dbReference>
<dbReference type="Gene3D" id="2.160.20.10">
    <property type="entry name" value="Single-stranded right-handed beta-helix, Pectin lyase-like"/>
    <property type="match status" value="1"/>
</dbReference>
<evidence type="ECO:0000256" key="7">
    <source>
        <dbReference type="ARBA" id="ARBA00023180"/>
    </source>
</evidence>
<feature type="signal peptide" evidence="16">
    <location>
        <begin position="1"/>
        <end position="16"/>
    </location>
</feature>
<dbReference type="EMBL" id="ML977046">
    <property type="protein sequence ID" value="KAF1948889.1"/>
    <property type="molecule type" value="Genomic_DNA"/>
</dbReference>
<dbReference type="Proteomes" id="UP000800035">
    <property type="component" value="Unassembled WGS sequence"/>
</dbReference>
<evidence type="ECO:0000256" key="6">
    <source>
        <dbReference type="ARBA" id="ARBA00023157"/>
    </source>
</evidence>
<evidence type="ECO:0000256" key="2">
    <source>
        <dbReference type="ARBA" id="ARBA00008834"/>
    </source>
</evidence>
<comment type="function">
    <text evidence="12">Specific in hydrolyzing the terminal glycosidic bond of polygalacturonic acid and oligogalacturonates.</text>
</comment>